<dbReference type="Proteomes" id="UP000509750">
    <property type="component" value="Plasmid unnamed2"/>
</dbReference>
<gene>
    <name evidence="4" type="ORF">HUG10_19835</name>
</gene>
<sequence length="496" mass="53791">MRESGLLAAMREGQQHGRGQSETIGVVLILAIAIIGTTTVVALGSDLITERQEHTQNQRTEHAMTVLDAGAATVALGDSEVRSLDVGGTQGTFSVDKSAGRITVTHVNWDGTNDEVLFSKPLGAFVYANGDTEIAYQGGGVWRHQGSESTMVSRPEFHYRGATLTLPIIRVTGGSESDSGPVRATVKKDPNVTSEKVFPDASSTYTGSSKQYRNPTDEGRIIITVQSRYYQAWGSHFEDRTDGNIVYDHANEEVELTLTTTGQSGPFQTPAEDSSLSVRGLEGGHSLDEFGMTLRPDNTDSADFSNLQWSLWAEGANGKQQFEVHLRRSGGGKTCSNPAIASMTVYYSDDGGSTYQGWAQDTAFTASCDSDNNILLDTTFLDPTYPGPTLTYTSLSQSQLGHFNPNGQLVNSPTFDEHEDTVEWEPKTYTSGDTETSGRLLNHYFGLISPDFDLTVDDKNSNTVSEDASTGTIEYQGSDQYVTFLHITENGVEIDT</sequence>
<keyword evidence="4" id="KW-0614">Plasmid</keyword>
<organism evidence="4 5">
    <name type="scientific">Halorarum halophilum</name>
    <dbReference type="NCBI Taxonomy" id="2743090"/>
    <lineage>
        <taxon>Archaea</taxon>
        <taxon>Methanobacteriati</taxon>
        <taxon>Methanobacteriota</taxon>
        <taxon>Stenosarchaea group</taxon>
        <taxon>Halobacteria</taxon>
        <taxon>Halobacteriales</taxon>
        <taxon>Haloferacaceae</taxon>
        <taxon>Halorarum</taxon>
    </lineage>
</organism>
<dbReference type="EMBL" id="CP058531">
    <property type="protein sequence ID" value="QLG29863.1"/>
    <property type="molecule type" value="Genomic_DNA"/>
</dbReference>
<reference evidence="4 5" key="1">
    <citation type="submission" date="2020-07" db="EMBL/GenBank/DDBJ databases">
        <title>Gai3-2, isolated from salt lake.</title>
        <authorList>
            <person name="Cui H."/>
            <person name="Shi X."/>
        </authorList>
    </citation>
    <scope>NUCLEOTIDE SEQUENCE [LARGE SCALE GENOMIC DNA]</scope>
    <source>
        <strain evidence="4 5">Gai3-2</strain>
        <plasmid evidence="4 5">unnamed2</plasmid>
    </source>
</reference>
<dbReference type="OrthoDB" id="148042at2157"/>
<feature type="region of interest" description="Disordered" evidence="1">
    <location>
        <begin position="174"/>
        <end position="213"/>
    </location>
</feature>
<dbReference type="InterPro" id="IPR055732">
    <property type="entry name" value="DUF7308"/>
</dbReference>
<keyword evidence="5" id="KW-1185">Reference proteome</keyword>
<dbReference type="Pfam" id="PF23985">
    <property type="entry name" value="DUF7308"/>
    <property type="match status" value="1"/>
</dbReference>
<geneLocation type="plasmid" evidence="4 5">
    <name>unnamed2</name>
</geneLocation>
<dbReference type="KEGG" id="halg:HUG10_19835"/>
<proteinExistence type="predicted"/>
<evidence type="ECO:0000313" key="4">
    <source>
        <dbReference type="EMBL" id="QLG29863.1"/>
    </source>
</evidence>
<name>A0A7D5L327_9EURY</name>
<dbReference type="GeneID" id="56031134"/>
<dbReference type="Pfam" id="PF23960">
    <property type="entry name" value="DUF7289"/>
    <property type="match status" value="1"/>
</dbReference>
<dbReference type="RefSeq" id="WP_179171437.1">
    <property type="nucleotide sequence ID" value="NZ_CP058531.1"/>
</dbReference>
<protein>
    <recommendedName>
        <fullName evidence="3">DUF7308 domain-containing protein</fullName>
    </recommendedName>
</protein>
<evidence type="ECO:0000256" key="2">
    <source>
        <dbReference type="SAM" id="Phobius"/>
    </source>
</evidence>
<dbReference type="AlphaFoldDB" id="A0A7D5L327"/>
<feature type="compositionally biased region" description="Polar residues" evidence="1">
    <location>
        <begin position="201"/>
        <end position="213"/>
    </location>
</feature>
<accession>A0A7D5L327</accession>
<evidence type="ECO:0000256" key="1">
    <source>
        <dbReference type="SAM" id="MobiDB-lite"/>
    </source>
</evidence>
<keyword evidence="2" id="KW-0472">Membrane</keyword>
<keyword evidence="2" id="KW-1133">Transmembrane helix</keyword>
<evidence type="ECO:0000313" key="5">
    <source>
        <dbReference type="Proteomes" id="UP000509750"/>
    </source>
</evidence>
<dbReference type="InterPro" id="IPR055713">
    <property type="entry name" value="DUF7289"/>
</dbReference>
<feature type="transmembrane region" description="Helical" evidence="2">
    <location>
        <begin position="21"/>
        <end position="43"/>
    </location>
</feature>
<feature type="domain" description="DUF7308" evidence="3">
    <location>
        <begin position="278"/>
        <end position="476"/>
    </location>
</feature>
<evidence type="ECO:0000259" key="3">
    <source>
        <dbReference type="Pfam" id="PF23985"/>
    </source>
</evidence>
<keyword evidence="2" id="KW-0812">Transmembrane</keyword>